<dbReference type="AlphaFoldDB" id="W3X4H8"/>
<dbReference type="PROSITE" id="PS50097">
    <property type="entry name" value="BTB"/>
    <property type="match status" value="1"/>
</dbReference>
<evidence type="ECO:0000259" key="1">
    <source>
        <dbReference type="PROSITE" id="PS50097"/>
    </source>
</evidence>
<evidence type="ECO:0000313" key="3">
    <source>
        <dbReference type="Proteomes" id="UP000030651"/>
    </source>
</evidence>
<dbReference type="OMA" id="FHTIRIV"/>
<dbReference type="eggNOG" id="ENOG502SFZQ">
    <property type="taxonomic scope" value="Eukaryota"/>
</dbReference>
<sequence>MVGPNEKEFMIHSSLLASLSKPLDSLINGPLKAHNGVTHLPETDEATFDRFCQFAYRGDYEVAELNFTIPVTCRDPEHKVCNSCKKNTKRSNKGSRQSYGSDGYCNVCDCHRVICVCRKGALLNHGTDEPKVQALWDAFIQESGISVPMLQSLEIGELAGRCWSDVLLAHARVYVLADYNMIDALAELAKKKLHQALILFELKEDNVDDITSLVDYVCENTVDKAEGPDRLRALLYRYCAFNIQQLSPNEKFRALLDQRGDLGSAIIQQLLERIS</sequence>
<feature type="domain" description="BTB" evidence="1">
    <location>
        <begin position="1"/>
        <end position="64"/>
    </location>
</feature>
<dbReference type="HOGENOM" id="CLU_056399_2_1_1"/>
<proteinExistence type="predicted"/>
<dbReference type="KEGG" id="pfy:PFICI_06045"/>
<protein>
    <recommendedName>
        <fullName evidence="1">BTB domain-containing protein</fullName>
    </recommendedName>
</protein>
<dbReference type="OrthoDB" id="9997739at2759"/>
<dbReference type="InParanoid" id="W3X4H8"/>
<dbReference type="PANTHER" id="PTHR47843:SF2">
    <property type="entry name" value="BTB DOMAIN-CONTAINING PROTEIN"/>
    <property type="match status" value="1"/>
</dbReference>
<dbReference type="InterPro" id="IPR011333">
    <property type="entry name" value="SKP1/BTB/POZ_sf"/>
</dbReference>
<dbReference type="STRING" id="1229662.W3X4H8"/>
<dbReference type="InterPro" id="IPR000210">
    <property type="entry name" value="BTB/POZ_dom"/>
</dbReference>
<dbReference type="GeneID" id="19271058"/>
<organism evidence="2 3">
    <name type="scientific">Pestalotiopsis fici (strain W106-1 / CGMCC3.15140)</name>
    <dbReference type="NCBI Taxonomy" id="1229662"/>
    <lineage>
        <taxon>Eukaryota</taxon>
        <taxon>Fungi</taxon>
        <taxon>Dikarya</taxon>
        <taxon>Ascomycota</taxon>
        <taxon>Pezizomycotina</taxon>
        <taxon>Sordariomycetes</taxon>
        <taxon>Xylariomycetidae</taxon>
        <taxon>Amphisphaeriales</taxon>
        <taxon>Sporocadaceae</taxon>
        <taxon>Pestalotiopsis</taxon>
    </lineage>
</organism>
<dbReference type="Gene3D" id="3.30.710.10">
    <property type="entry name" value="Potassium Channel Kv1.1, Chain A"/>
    <property type="match status" value="1"/>
</dbReference>
<name>W3X4H8_PESFW</name>
<keyword evidence="3" id="KW-1185">Reference proteome</keyword>
<reference evidence="3" key="1">
    <citation type="journal article" date="2015" name="BMC Genomics">
        <title>Genomic and transcriptomic analysis of the endophytic fungus Pestalotiopsis fici reveals its lifestyle and high potential for synthesis of natural products.</title>
        <authorList>
            <person name="Wang X."/>
            <person name="Zhang X."/>
            <person name="Liu L."/>
            <person name="Xiang M."/>
            <person name="Wang W."/>
            <person name="Sun X."/>
            <person name="Che Y."/>
            <person name="Guo L."/>
            <person name="Liu G."/>
            <person name="Guo L."/>
            <person name="Wang C."/>
            <person name="Yin W.B."/>
            <person name="Stadler M."/>
            <person name="Zhang X."/>
            <person name="Liu X."/>
        </authorList>
    </citation>
    <scope>NUCLEOTIDE SEQUENCE [LARGE SCALE GENOMIC DNA]</scope>
    <source>
        <strain evidence="3">W106-1 / CGMCC3.15140</strain>
    </source>
</reference>
<dbReference type="EMBL" id="KI912112">
    <property type="protein sequence ID" value="ETS81043.1"/>
    <property type="molecule type" value="Genomic_DNA"/>
</dbReference>
<evidence type="ECO:0000313" key="2">
    <source>
        <dbReference type="EMBL" id="ETS81043.1"/>
    </source>
</evidence>
<dbReference type="RefSeq" id="XP_007832817.1">
    <property type="nucleotide sequence ID" value="XM_007834626.1"/>
</dbReference>
<dbReference type="Proteomes" id="UP000030651">
    <property type="component" value="Unassembled WGS sequence"/>
</dbReference>
<dbReference type="PANTHER" id="PTHR47843">
    <property type="entry name" value="BTB DOMAIN-CONTAINING PROTEIN-RELATED"/>
    <property type="match status" value="1"/>
</dbReference>
<gene>
    <name evidence="2" type="ORF">PFICI_06045</name>
</gene>
<accession>W3X4H8</accession>